<keyword evidence="2" id="KW-0472">Membrane</keyword>
<evidence type="ECO:0000256" key="1">
    <source>
        <dbReference type="ARBA" id="ARBA00009670"/>
    </source>
</evidence>
<evidence type="ECO:0000313" key="4">
    <source>
        <dbReference type="EMBL" id="XDQ82233.1"/>
    </source>
</evidence>
<dbReference type="CDD" id="cd05121">
    <property type="entry name" value="ABC1_ADCK3-like"/>
    <property type="match status" value="1"/>
</dbReference>
<dbReference type="SUPFAM" id="SSF56112">
    <property type="entry name" value="Protein kinase-like (PK-like)"/>
    <property type="match status" value="1"/>
</dbReference>
<keyword evidence="2" id="KW-1133">Transmembrane helix</keyword>
<dbReference type="PANTHER" id="PTHR10566:SF113">
    <property type="entry name" value="PROTEIN ACTIVITY OF BC1 COMPLEX KINASE 7, CHLOROPLASTIC"/>
    <property type="match status" value="1"/>
</dbReference>
<organism evidence="4">
    <name type="scientific">Streptomyces sp. Y1</name>
    <dbReference type="NCBI Taxonomy" id="3238634"/>
    <lineage>
        <taxon>Bacteria</taxon>
        <taxon>Bacillati</taxon>
        <taxon>Actinomycetota</taxon>
        <taxon>Actinomycetes</taxon>
        <taxon>Kitasatosporales</taxon>
        <taxon>Streptomycetaceae</taxon>
        <taxon>Streptomyces</taxon>
    </lineage>
</organism>
<dbReference type="EMBL" id="CP163445">
    <property type="protein sequence ID" value="XDQ82233.1"/>
    <property type="molecule type" value="Genomic_DNA"/>
</dbReference>
<accession>A0AB39TSF4</accession>
<dbReference type="PANTHER" id="PTHR10566">
    <property type="entry name" value="CHAPERONE-ACTIVITY OF BC1 COMPLEX CABC1 -RELATED"/>
    <property type="match status" value="1"/>
</dbReference>
<feature type="transmembrane region" description="Helical" evidence="2">
    <location>
        <begin position="37"/>
        <end position="57"/>
    </location>
</feature>
<dbReference type="GO" id="GO:0016301">
    <property type="term" value="F:kinase activity"/>
    <property type="evidence" value="ECO:0007669"/>
    <property type="project" value="UniProtKB-KW"/>
</dbReference>
<evidence type="ECO:0000259" key="3">
    <source>
        <dbReference type="Pfam" id="PF03109"/>
    </source>
</evidence>
<reference evidence="4" key="1">
    <citation type="submission" date="2024-07" db="EMBL/GenBank/DDBJ databases">
        <authorList>
            <person name="Yu S.T."/>
        </authorList>
    </citation>
    <scope>NUCLEOTIDE SEQUENCE</scope>
    <source>
        <strain evidence="4">Y1</strain>
    </source>
</reference>
<gene>
    <name evidence="4" type="ORF">AB2U05_29030</name>
</gene>
<keyword evidence="2" id="KW-0812">Transmembrane</keyword>
<dbReference type="AlphaFoldDB" id="A0AB39TSF4"/>
<feature type="transmembrane region" description="Helical" evidence="2">
    <location>
        <begin position="6"/>
        <end position="25"/>
    </location>
</feature>
<dbReference type="RefSeq" id="WP_369184666.1">
    <property type="nucleotide sequence ID" value="NZ_CP163445.1"/>
</dbReference>
<sequence>MQLALLLVLSIVVPLVCIAALATGVRRLLGLRIGRTRAILTALVGLAAAAVIGAAMGDSRRGPMVTVQISLAVLAAMMFLALSEVVLPSGSISGVVRWPQAFRRRLSRTRRYTELSRIAMRHGLGRWLRARSRTGPQAAVERAALAVSLRMALEEAGATFIKMGQLLSTRYDLLPPEFVEELTRLQHQVPPEPWLEIEQVLTEELGRAPGEVFAEFDPEPLAAASIAQVHRARLHSGEQVVVKVQRPGARATVQRDLDILFRISRKLAEHTEWGRTVGAMELAEGFARSLHEELDFRVEARNTTAVRAGVAGSATASAVVLPDVHEEFSTQRVLILSWMDGLTLGGAGAPQPGEEAAREELAQQLLECMFEQIMFGGVFHSDPHPGNIMLLTDGRLALLDFGSVGRVDRVLRTSLRNLLLAIHRTDPVALCDALLELVEHAEEIDETKLERALGRFMARHLTPGVRPDREMFADLFLLVAKHGLTCPPEIAAAFRSLATLEGSMELLVPGFDIVSRAKGFAKTQVQRKLTPASMAESVVEEALAMAPMLRRLPRRVERITSSLEHGRLGVQVRFLADERDRRFVRTLVHEVLLTFIGAVLGLIGVLLLGTKGGPVLGHSLQLFQLLGYNLLVVASVLALRVVFSIFRADR</sequence>
<feature type="transmembrane region" description="Helical" evidence="2">
    <location>
        <begin position="622"/>
        <end position="643"/>
    </location>
</feature>
<comment type="similarity">
    <text evidence="1">Belongs to the protein kinase superfamily. ADCK protein kinase family.</text>
</comment>
<dbReference type="InterPro" id="IPR011009">
    <property type="entry name" value="Kinase-like_dom_sf"/>
</dbReference>
<dbReference type="InterPro" id="IPR050154">
    <property type="entry name" value="UbiB_kinase"/>
</dbReference>
<feature type="transmembrane region" description="Helical" evidence="2">
    <location>
        <begin position="69"/>
        <end position="96"/>
    </location>
</feature>
<name>A0AB39TSF4_9ACTN</name>
<dbReference type="Pfam" id="PF03109">
    <property type="entry name" value="ABC1"/>
    <property type="match status" value="1"/>
</dbReference>
<evidence type="ECO:0000256" key="2">
    <source>
        <dbReference type="SAM" id="Phobius"/>
    </source>
</evidence>
<protein>
    <submittedName>
        <fullName evidence="4">ABC1 kinase family protein</fullName>
    </submittedName>
</protein>
<keyword evidence="4" id="KW-0418">Kinase</keyword>
<feature type="transmembrane region" description="Helical" evidence="2">
    <location>
        <begin position="591"/>
        <end position="610"/>
    </location>
</feature>
<keyword evidence="4" id="KW-0808">Transferase</keyword>
<feature type="domain" description="ABC1 atypical kinase-like" evidence="3">
    <location>
        <begin position="184"/>
        <end position="426"/>
    </location>
</feature>
<proteinExistence type="inferred from homology"/>
<dbReference type="InterPro" id="IPR004147">
    <property type="entry name" value="ABC1_dom"/>
</dbReference>